<keyword evidence="5" id="KW-0408">Iron</keyword>
<protein>
    <submittedName>
        <fullName evidence="7">Rubredoxin</fullName>
    </submittedName>
</protein>
<dbReference type="Pfam" id="PF00301">
    <property type="entry name" value="Rubredoxin"/>
    <property type="match status" value="1"/>
</dbReference>
<dbReference type="InterPro" id="IPR024935">
    <property type="entry name" value="Rubredoxin_dom"/>
</dbReference>
<evidence type="ECO:0000313" key="8">
    <source>
        <dbReference type="Proteomes" id="UP001461341"/>
    </source>
</evidence>
<name>A0ABZ2YDF9_9BACT</name>
<dbReference type="InterPro" id="IPR018527">
    <property type="entry name" value="Rubredoxin_Fe_BS"/>
</dbReference>
<proteinExistence type="predicted"/>
<evidence type="ECO:0000256" key="3">
    <source>
        <dbReference type="ARBA" id="ARBA00022723"/>
    </source>
</evidence>
<keyword evidence="4" id="KW-0249">Electron transport</keyword>
<dbReference type="SUPFAM" id="SSF50475">
    <property type="entry name" value="FMN-binding split barrel"/>
    <property type="match status" value="1"/>
</dbReference>
<keyword evidence="8" id="KW-1185">Reference proteome</keyword>
<dbReference type="SMART" id="SM00903">
    <property type="entry name" value="Flavin_Reduct"/>
    <property type="match status" value="1"/>
</dbReference>
<comment type="cofactor">
    <cofactor evidence="1">
        <name>Fe(3+)</name>
        <dbReference type="ChEBI" id="CHEBI:29034"/>
    </cofactor>
</comment>
<dbReference type="InterPro" id="IPR050526">
    <property type="entry name" value="Rubredoxin_ET"/>
</dbReference>
<dbReference type="InterPro" id="IPR024934">
    <property type="entry name" value="Rubredoxin-like_dom"/>
</dbReference>
<dbReference type="EMBL" id="CP121689">
    <property type="protein sequence ID" value="WZL77024.1"/>
    <property type="molecule type" value="Genomic_DNA"/>
</dbReference>
<dbReference type="InterPro" id="IPR002563">
    <property type="entry name" value="Flavin_Rdtase-like_dom"/>
</dbReference>
<evidence type="ECO:0000256" key="2">
    <source>
        <dbReference type="ARBA" id="ARBA00022448"/>
    </source>
</evidence>
<feature type="domain" description="Rubredoxin-like" evidence="6">
    <location>
        <begin position="178"/>
        <end position="229"/>
    </location>
</feature>
<dbReference type="PANTHER" id="PTHR47627">
    <property type="entry name" value="RUBREDOXIN"/>
    <property type="match status" value="1"/>
</dbReference>
<dbReference type="SUPFAM" id="SSF57802">
    <property type="entry name" value="Rubredoxin-like"/>
    <property type="match status" value="1"/>
</dbReference>
<reference evidence="7 8" key="1">
    <citation type="submission" date="2023-03" db="EMBL/GenBank/DDBJ databases">
        <title>Novel Species.</title>
        <authorList>
            <person name="Ma S."/>
        </authorList>
    </citation>
    <scope>NUCLEOTIDE SEQUENCE [LARGE SCALE GENOMIC DNA]</scope>
    <source>
        <strain evidence="7 8">B11</strain>
    </source>
</reference>
<evidence type="ECO:0000259" key="6">
    <source>
        <dbReference type="PROSITE" id="PS50903"/>
    </source>
</evidence>
<keyword evidence="2" id="KW-0813">Transport</keyword>
<dbReference type="Pfam" id="PF01613">
    <property type="entry name" value="Flavin_Reduct"/>
    <property type="match status" value="1"/>
</dbReference>
<evidence type="ECO:0000256" key="4">
    <source>
        <dbReference type="ARBA" id="ARBA00022982"/>
    </source>
</evidence>
<organism evidence="7 8">
    <name type="scientific">Thermatribacter velox</name>
    <dbReference type="NCBI Taxonomy" id="3039681"/>
    <lineage>
        <taxon>Bacteria</taxon>
        <taxon>Pseudomonadati</taxon>
        <taxon>Atribacterota</taxon>
        <taxon>Atribacteria</taxon>
        <taxon>Atribacterales</taxon>
        <taxon>Thermatribacteraceae</taxon>
        <taxon>Thermatribacter</taxon>
    </lineage>
</organism>
<dbReference type="InterPro" id="IPR012349">
    <property type="entry name" value="Split_barrel_FMN-bd"/>
</dbReference>
<dbReference type="RefSeq" id="WP_369019191.1">
    <property type="nucleotide sequence ID" value="NZ_CP121689.1"/>
</dbReference>
<dbReference type="Gene3D" id="2.20.28.10">
    <property type="match status" value="1"/>
</dbReference>
<dbReference type="PROSITE" id="PS50903">
    <property type="entry name" value="RUBREDOXIN_LIKE"/>
    <property type="match status" value="1"/>
</dbReference>
<accession>A0ABZ2YDF9</accession>
<dbReference type="PANTHER" id="PTHR47627:SF1">
    <property type="entry name" value="RUBREDOXIN-1-RELATED"/>
    <property type="match status" value="1"/>
</dbReference>
<dbReference type="Gene3D" id="2.30.110.10">
    <property type="entry name" value="Electron Transport, Fmn-binding Protein, Chain A"/>
    <property type="match status" value="1"/>
</dbReference>
<keyword evidence="3" id="KW-0479">Metal-binding</keyword>
<sequence length="229" mass="25168">MNLDALFSVNCGMYVISSALEEKRGGCIVNAVVQVTAFPPQIVASVNKESYTQELIKESGYFGISVLEKDTPLQVIGLFGFKSCRNIDKFAEVKHFKGKTGVPLLSEYSVAYIEAKVIKVLDAGTHFIFLGEVVETDFLDSSKEAMTYGYYRDVKGGKVPRTAATYHEEGEGAGAISSERYRCRICGYIYDSRFGDPDSGVSPNTPFAELPEDWVCPICGAGKDQFEKL</sequence>
<evidence type="ECO:0000256" key="1">
    <source>
        <dbReference type="ARBA" id="ARBA00001965"/>
    </source>
</evidence>
<dbReference type="PRINTS" id="PR00163">
    <property type="entry name" value="RUBREDOXIN"/>
</dbReference>
<dbReference type="Proteomes" id="UP001461341">
    <property type="component" value="Chromosome"/>
</dbReference>
<gene>
    <name evidence="7" type="ORF">QBE54_04680</name>
</gene>
<evidence type="ECO:0000313" key="7">
    <source>
        <dbReference type="EMBL" id="WZL77024.1"/>
    </source>
</evidence>
<evidence type="ECO:0000256" key="5">
    <source>
        <dbReference type="ARBA" id="ARBA00023004"/>
    </source>
</evidence>
<dbReference type="CDD" id="cd00730">
    <property type="entry name" value="rubredoxin"/>
    <property type="match status" value="1"/>
</dbReference>
<dbReference type="PROSITE" id="PS00202">
    <property type="entry name" value="RUBREDOXIN"/>
    <property type="match status" value="1"/>
</dbReference>